<keyword evidence="9" id="KW-1185">Reference proteome</keyword>
<evidence type="ECO:0000313" key="8">
    <source>
        <dbReference type="EMBL" id="CAI8038128.1"/>
    </source>
</evidence>
<sequence>MPEISYREAMARALRETLREDERAFIIGEDIGPYGGSYAVTAGFLDEFGPSRIVESPISESGIVGIGTGSAMVGLRPIVEIMTINFSLLALDQIVNHAAKIRYMSSGQFSVPVIIRTVTGGGAALAATHSQNLEGWYASVPGLKVVIPATPHDALGLFRSVRKEQDPVMFIEHILLYSTRGEVPEDYYEVPVGEANVKRAGKDFTIIAYSRMVNVALAAAEKLAEEGVDVEVVDLRCLRPWDKETVFESVKRTGRALVLEEAWQTGAFGGEIASAVQREVFDYLDGPVARLGGVDVPTPYSMSLEPLVAPREDSVVKTVREELGS</sequence>
<feature type="domain" description="Transketolase-like pyrimidine-binding" evidence="7">
    <location>
        <begin position="4"/>
        <end position="179"/>
    </location>
</feature>
<dbReference type="InterPro" id="IPR029061">
    <property type="entry name" value="THDP-binding"/>
</dbReference>
<evidence type="ECO:0000256" key="2">
    <source>
        <dbReference type="ARBA" id="ARBA00016220"/>
    </source>
</evidence>
<dbReference type="InterPro" id="IPR009014">
    <property type="entry name" value="Transketo_C/PFOR_II"/>
</dbReference>
<evidence type="ECO:0000256" key="3">
    <source>
        <dbReference type="ARBA" id="ARBA00023002"/>
    </source>
</evidence>
<dbReference type="CDD" id="cd07036">
    <property type="entry name" value="TPP_PYR_E1-PDHc-beta_like"/>
    <property type="match status" value="1"/>
</dbReference>
<proteinExistence type="predicted"/>
<dbReference type="FunFam" id="3.40.50.920:FF:000001">
    <property type="entry name" value="Pyruvate dehydrogenase E1 beta subunit"/>
    <property type="match status" value="1"/>
</dbReference>
<evidence type="ECO:0000256" key="1">
    <source>
        <dbReference type="ARBA" id="ARBA00001964"/>
    </source>
</evidence>
<dbReference type="NCBIfam" id="NF006667">
    <property type="entry name" value="PRK09212.1"/>
    <property type="match status" value="1"/>
</dbReference>
<dbReference type="SUPFAM" id="SSF52518">
    <property type="entry name" value="Thiamin diphosphate-binding fold (THDP-binding)"/>
    <property type="match status" value="1"/>
</dbReference>
<dbReference type="AlphaFoldDB" id="A0AA35SYC9"/>
<keyword evidence="4" id="KW-0786">Thiamine pyrophosphate</keyword>
<dbReference type="PANTHER" id="PTHR43257:SF2">
    <property type="entry name" value="PYRUVATE DEHYDROGENASE E1 COMPONENT SUBUNIT BETA"/>
    <property type="match status" value="1"/>
</dbReference>
<dbReference type="Pfam" id="PF02780">
    <property type="entry name" value="Transketolase_C"/>
    <property type="match status" value="1"/>
</dbReference>
<gene>
    <name evidence="8" type="ORF">GBAR_LOCUS21268</name>
</gene>
<dbReference type="Gene3D" id="3.40.50.920">
    <property type="match status" value="1"/>
</dbReference>
<dbReference type="GO" id="GO:0004739">
    <property type="term" value="F:pyruvate dehydrogenase (acetyl-transferring) activity"/>
    <property type="evidence" value="ECO:0007669"/>
    <property type="project" value="UniProtKB-EC"/>
</dbReference>
<dbReference type="SMART" id="SM00861">
    <property type="entry name" value="Transket_pyr"/>
    <property type="match status" value="1"/>
</dbReference>
<dbReference type="Proteomes" id="UP001174909">
    <property type="component" value="Unassembled WGS sequence"/>
</dbReference>
<keyword evidence="3" id="KW-0560">Oxidoreductase</keyword>
<dbReference type="PANTHER" id="PTHR43257">
    <property type="entry name" value="PYRUVATE DEHYDROGENASE E1 COMPONENT BETA SUBUNIT"/>
    <property type="match status" value="1"/>
</dbReference>
<comment type="caution">
    <text evidence="8">The sequence shown here is derived from an EMBL/GenBank/DDBJ whole genome shotgun (WGS) entry which is preliminary data.</text>
</comment>
<comment type="cofactor">
    <cofactor evidence="1">
        <name>thiamine diphosphate</name>
        <dbReference type="ChEBI" id="CHEBI:58937"/>
    </cofactor>
</comment>
<dbReference type="SUPFAM" id="SSF52922">
    <property type="entry name" value="TK C-terminal domain-like"/>
    <property type="match status" value="1"/>
</dbReference>
<comment type="catalytic activity">
    <reaction evidence="6">
        <text>N(6)-[(R)-lipoyl]-L-lysyl-[protein] + pyruvate + H(+) = N(6)-[(R)-S(8)-acetyldihydrolipoyl]-L-lysyl-[protein] + CO2</text>
        <dbReference type="Rhea" id="RHEA:19189"/>
        <dbReference type="Rhea" id="RHEA-COMP:10474"/>
        <dbReference type="Rhea" id="RHEA-COMP:10478"/>
        <dbReference type="ChEBI" id="CHEBI:15361"/>
        <dbReference type="ChEBI" id="CHEBI:15378"/>
        <dbReference type="ChEBI" id="CHEBI:16526"/>
        <dbReference type="ChEBI" id="CHEBI:83099"/>
        <dbReference type="ChEBI" id="CHEBI:83111"/>
        <dbReference type="EC" id="1.2.4.1"/>
    </reaction>
</comment>
<dbReference type="Pfam" id="PF02779">
    <property type="entry name" value="Transket_pyr"/>
    <property type="match status" value="1"/>
</dbReference>
<evidence type="ECO:0000259" key="7">
    <source>
        <dbReference type="SMART" id="SM00861"/>
    </source>
</evidence>
<dbReference type="InterPro" id="IPR033248">
    <property type="entry name" value="Transketolase_C"/>
</dbReference>
<reference evidence="8" key="1">
    <citation type="submission" date="2023-03" db="EMBL/GenBank/DDBJ databases">
        <authorList>
            <person name="Steffen K."/>
            <person name="Cardenas P."/>
        </authorList>
    </citation>
    <scope>NUCLEOTIDE SEQUENCE</scope>
</reference>
<evidence type="ECO:0000256" key="4">
    <source>
        <dbReference type="ARBA" id="ARBA00023052"/>
    </source>
</evidence>
<dbReference type="FunFam" id="3.40.50.970:FF:000001">
    <property type="entry name" value="Pyruvate dehydrogenase E1 beta subunit"/>
    <property type="match status" value="1"/>
</dbReference>
<protein>
    <recommendedName>
        <fullName evidence="2">Pyruvate dehydrogenase E1 component subunit beta, mitochondrial</fullName>
    </recommendedName>
</protein>
<keyword evidence="8" id="KW-0670">Pyruvate</keyword>
<name>A0AA35SYC9_GEOBA</name>
<dbReference type="Gene3D" id="3.40.50.970">
    <property type="match status" value="1"/>
</dbReference>
<organism evidence="8 9">
    <name type="scientific">Geodia barretti</name>
    <name type="common">Barrett's horny sponge</name>
    <dbReference type="NCBI Taxonomy" id="519541"/>
    <lineage>
        <taxon>Eukaryota</taxon>
        <taxon>Metazoa</taxon>
        <taxon>Porifera</taxon>
        <taxon>Demospongiae</taxon>
        <taxon>Heteroscleromorpha</taxon>
        <taxon>Tetractinellida</taxon>
        <taxon>Astrophorina</taxon>
        <taxon>Geodiidae</taxon>
        <taxon>Geodia</taxon>
    </lineage>
</organism>
<accession>A0AA35SYC9</accession>
<dbReference type="InterPro" id="IPR005475">
    <property type="entry name" value="Transketolase-like_Pyr-bd"/>
</dbReference>
<evidence type="ECO:0000256" key="5">
    <source>
        <dbReference type="ARBA" id="ARBA00025211"/>
    </source>
</evidence>
<comment type="function">
    <text evidence="5">The pyruvate dehydrogenase complex catalyzes the overall conversion of pyruvate to acetyl-CoA and CO(2). It contains multiple copies of three enzymatic components: pyruvate dehydrogenase (E1), dihydrolipoamide acetyltransferase (E2) and lipoamide dehydrogenase (E3).</text>
</comment>
<evidence type="ECO:0000313" key="9">
    <source>
        <dbReference type="Proteomes" id="UP001174909"/>
    </source>
</evidence>
<evidence type="ECO:0000256" key="6">
    <source>
        <dbReference type="ARBA" id="ARBA00051231"/>
    </source>
</evidence>
<dbReference type="EMBL" id="CASHTH010002977">
    <property type="protein sequence ID" value="CAI8038128.1"/>
    <property type="molecule type" value="Genomic_DNA"/>
</dbReference>